<evidence type="ECO:0000256" key="4">
    <source>
        <dbReference type="ARBA" id="ARBA00022679"/>
    </source>
</evidence>
<dbReference type="GO" id="GO:0005829">
    <property type="term" value="C:cytosol"/>
    <property type="evidence" value="ECO:0007669"/>
    <property type="project" value="TreeGrafter"/>
</dbReference>
<comment type="similarity">
    <text evidence="8">In the C-terminal section; belongs to the anthranilate phosphoribosyltransferase family.</text>
</comment>
<dbReference type="Gene3D" id="1.20.970.10">
    <property type="entry name" value="Transferase, Pyrimidine Nucleoside Phosphorylase, Chain C"/>
    <property type="match status" value="1"/>
</dbReference>
<keyword evidence="6 9" id="KW-0057">Aromatic amino acid biosynthesis</keyword>
<feature type="domain" description="Glycosyl transferase family 3 N-terminal" evidence="11">
    <location>
        <begin position="29"/>
        <end position="90"/>
    </location>
</feature>
<dbReference type="SUPFAM" id="SSF52418">
    <property type="entry name" value="Nucleoside phosphorylase/phosphoribosyltransferase catalytic domain"/>
    <property type="match status" value="1"/>
</dbReference>
<feature type="binding site" evidence="9">
    <location>
        <begin position="114"/>
        <end position="117"/>
    </location>
    <ligand>
        <name>5-phospho-alpha-D-ribose 1-diphosphate</name>
        <dbReference type="ChEBI" id="CHEBI:58017"/>
    </ligand>
</feature>
<dbReference type="SUPFAM" id="SSF47648">
    <property type="entry name" value="Nucleoside phosphorylase/phosphoribosyltransferase N-terminal domain"/>
    <property type="match status" value="1"/>
</dbReference>
<feature type="domain" description="Glycosyl transferase family 3" evidence="10">
    <location>
        <begin position="98"/>
        <end position="352"/>
    </location>
</feature>
<dbReference type="UniPathway" id="UPA00035">
    <property type="reaction ID" value="UER00041"/>
</dbReference>
<dbReference type="Gene3D" id="3.40.1030.10">
    <property type="entry name" value="Nucleoside phosphorylase/phosphoribosyltransferase catalytic domain"/>
    <property type="match status" value="1"/>
</dbReference>
<feature type="binding site" evidence="9">
    <location>
        <position position="112"/>
    </location>
    <ligand>
        <name>5-phospho-alpha-D-ribose 1-diphosphate</name>
        <dbReference type="ChEBI" id="CHEBI:58017"/>
    </ligand>
</feature>
<feature type="binding site" evidence="9">
    <location>
        <begin position="132"/>
        <end position="140"/>
    </location>
    <ligand>
        <name>5-phospho-alpha-D-ribose 1-diphosphate</name>
        <dbReference type="ChEBI" id="CHEBI:58017"/>
    </ligand>
</feature>
<evidence type="ECO:0000256" key="8">
    <source>
        <dbReference type="ARBA" id="ARBA00061188"/>
    </source>
</evidence>
<feature type="binding site" evidence="9">
    <location>
        <position position="248"/>
    </location>
    <ligand>
        <name>Mg(2+)</name>
        <dbReference type="ChEBI" id="CHEBI:18420"/>
        <label>2</label>
    </ligand>
</feature>
<reference evidence="12 13" key="1">
    <citation type="submission" date="2019-05" db="EMBL/GenBank/DDBJ databases">
        <title>Kocuria coralli sp. nov., a novel actinobacterium isolated from coral reef seawater.</title>
        <authorList>
            <person name="Li J."/>
        </authorList>
    </citation>
    <scope>NUCLEOTIDE SEQUENCE [LARGE SCALE GENOMIC DNA]</scope>
    <source>
        <strain evidence="12 13">SCSIO 13007</strain>
    </source>
</reference>
<dbReference type="OrthoDB" id="9806430at2"/>
<dbReference type="InterPro" id="IPR005940">
    <property type="entry name" value="Anthranilate_Pribosyl_Tfrase"/>
</dbReference>
<dbReference type="Proteomes" id="UP000325957">
    <property type="component" value="Unassembled WGS sequence"/>
</dbReference>
<dbReference type="Pfam" id="PF02885">
    <property type="entry name" value="Glycos_trans_3N"/>
    <property type="match status" value="1"/>
</dbReference>
<evidence type="ECO:0000259" key="10">
    <source>
        <dbReference type="Pfam" id="PF00591"/>
    </source>
</evidence>
<feature type="binding site" evidence="9">
    <location>
        <position position="104"/>
    </location>
    <ligand>
        <name>anthranilate</name>
        <dbReference type="ChEBI" id="CHEBI:16567"/>
        <label>1</label>
    </ligand>
</feature>
<keyword evidence="9" id="KW-0479">Metal-binding</keyword>
<gene>
    <name evidence="9 12" type="primary">trpD</name>
    <name evidence="12" type="ORF">FCK90_12775</name>
</gene>
<keyword evidence="2 9" id="KW-0028">Amino-acid biosynthesis</keyword>
<dbReference type="EMBL" id="SZWF01000021">
    <property type="protein sequence ID" value="KAA9393372.1"/>
    <property type="molecule type" value="Genomic_DNA"/>
</dbReference>
<comment type="caution">
    <text evidence="12">The sequence shown here is derived from an EMBL/GenBank/DDBJ whole genome shotgun (WGS) entry which is preliminary data.</text>
</comment>
<proteinExistence type="inferred from homology"/>
<evidence type="ECO:0000256" key="5">
    <source>
        <dbReference type="ARBA" id="ARBA00022822"/>
    </source>
</evidence>
<comment type="similarity">
    <text evidence="9">Belongs to the anthranilate phosphoribosyltransferase family.</text>
</comment>
<comment type="function">
    <text evidence="9">Catalyzes the transfer of the phosphoribosyl group of 5-phosphorylribose-1-pyrophosphate (PRPP) to anthranilate to yield N-(5'-phosphoribosyl)-anthranilate (PRA).</text>
</comment>
<evidence type="ECO:0000259" key="11">
    <source>
        <dbReference type="Pfam" id="PF02885"/>
    </source>
</evidence>
<comment type="pathway">
    <text evidence="1 9">Amino-acid biosynthesis; L-tryptophan biosynthesis; L-tryptophan from chorismate: step 2/5.</text>
</comment>
<dbReference type="EC" id="2.4.2.18" evidence="9"/>
<feature type="binding site" evidence="9">
    <location>
        <position position="190"/>
    </location>
    <ligand>
        <name>anthranilate</name>
        <dbReference type="ChEBI" id="CHEBI:16567"/>
        <label>2</label>
    </ligand>
</feature>
<comment type="cofactor">
    <cofactor evidence="9">
        <name>Mg(2+)</name>
        <dbReference type="ChEBI" id="CHEBI:18420"/>
    </cofactor>
    <text evidence="9">Binds 2 magnesium ions per monomer.</text>
</comment>
<feature type="binding site" evidence="9">
    <location>
        <position position="104"/>
    </location>
    <ligand>
        <name>5-phospho-alpha-D-ribose 1-diphosphate</name>
        <dbReference type="ChEBI" id="CHEBI:58017"/>
    </ligand>
</feature>
<protein>
    <recommendedName>
        <fullName evidence="9">Anthranilate phosphoribosyltransferase</fullName>
        <ecNumber evidence="9">2.4.2.18</ecNumber>
    </recommendedName>
</protein>
<dbReference type="Pfam" id="PF00591">
    <property type="entry name" value="Glycos_transf_3"/>
    <property type="match status" value="1"/>
</dbReference>
<keyword evidence="3 9" id="KW-0328">Glycosyltransferase</keyword>
<keyword evidence="4 9" id="KW-0808">Transferase</keyword>
<comment type="caution">
    <text evidence="9">Lacks conserved residue(s) required for the propagation of feature annotation.</text>
</comment>
<evidence type="ECO:0000313" key="12">
    <source>
        <dbReference type="EMBL" id="KAA9393372.1"/>
    </source>
</evidence>
<dbReference type="FunFam" id="3.40.1030.10:FF:000002">
    <property type="entry name" value="Anthranilate phosphoribosyltransferase"/>
    <property type="match status" value="1"/>
</dbReference>
<keyword evidence="5 9" id="KW-0822">Tryptophan biosynthesis</keyword>
<feature type="binding site" evidence="9">
    <location>
        <position position="144"/>
    </location>
    <ligand>
        <name>5-phospho-alpha-D-ribose 1-diphosphate</name>
        <dbReference type="ChEBI" id="CHEBI:58017"/>
    </ligand>
</feature>
<organism evidence="12 13">
    <name type="scientific">Kocuria coralli</name>
    <dbReference type="NCBI Taxonomy" id="1461025"/>
    <lineage>
        <taxon>Bacteria</taxon>
        <taxon>Bacillati</taxon>
        <taxon>Actinomycetota</taxon>
        <taxon>Actinomycetes</taxon>
        <taxon>Micrococcales</taxon>
        <taxon>Micrococcaceae</taxon>
        <taxon>Kocuria</taxon>
    </lineage>
</organism>
<keyword evidence="13" id="KW-1185">Reference proteome</keyword>
<dbReference type="PANTHER" id="PTHR43285">
    <property type="entry name" value="ANTHRANILATE PHOSPHORIBOSYLTRANSFERASE"/>
    <property type="match status" value="1"/>
</dbReference>
<dbReference type="AlphaFoldDB" id="A0A5J5KV16"/>
<dbReference type="HAMAP" id="MF_00211">
    <property type="entry name" value="TrpD"/>
    <property type="match status" value="1"/>
</dbReference>
<dbReference type="InterPro" id="IPR017459">
    <property type="entry name" value="Glycosyl_Trfase_fam3_N_dom"/>
</dbReference>
<feature type="binding site" evidence="9">
    <location>
        <position position="116"/>
    </location>
    <ligand>
        <name>Mg(2+)</name>
        <dbReference type="ChEBI" id="CHEBI:18420"/>
        <label>1</label>
    </ligand>
</feature>
<accession>A0A5J5KV16</accession>
<evidence type="ECO:0000256" key="9">
    <source>
        <dbReference type="HAMAP-Rule" id="MF_00211"/>
    </source>
</evidence>
<dbReference type="InterPro" id="IPR035902">
    <property type="entry name" value="Nuc_phospho_transferase"/>
</dbReference>
<evidence type="ECO:0000313" key="13">
    <source>
        <dbReference type="Proteomes" id="UP000325957"/>
    </source>
</evidence>
<feature type="binding site" evidence="9">
    <location>
        <position position="249"/>
    </location>
    <ligand>
        <name>Mg(2+)</name>
        <dbReference type="ChEBI" id="CHEBI:18420"/>
        <label>2</label>
    </ligand>
</feature>
<comment type="subunit">
    <text evidence="9">Homodimer.</text>
</comment>
<sequence>MQPPGDRVHGVTSTHSAFAHPTGTLDWAEVITDLIAGRDLTAEQTYAAMDAVMSGEVSEVVLAGFLVALRAKGETVAELRGLADAMVEHARNIEVAGPAVDIVGTGGDRLRSVNISTMAALVAAGAGARVVKHGNRASSSKSGSADCLEALGVQLDMPVEMVASCAEEVGITFCFAQTFHPSMKYAAGARKQLGVATVFNFLGPITNPARVKASAIGVADRALAPMMAGVFLERGDRALVFRGRDGLDELTVTGTSEIWEVRDGEIHEHVLDPATLGMPRGTIEDLRGADAAYNADVARRVLAGEGGHVRNAVLLNAAAALVALDETAEAPFAERFERGVARAAESIDSGAAADVLRRWVEHSRNGQS</sequence>
<keyword evidence="9" id="KW-0460">Magnesium</keyword>
<dbReference type="GO" id="GO:0004048">
    <property type="term" value="F:anthranilate phosphoribosyltransferase activity"/>
    <property type="evidence" value="ECO:0007669"/>
    <property type="project" value="UniProtKB-UniRule"/>
</dbReference>
<comment type="catalytic activity">
    <reaction evidence="7 9">
        <text>N-(5-phospho-beta-D-ribosyl)anthranilate + diphosphate = 5-phospho-alpha-D-ribose 1-diphosphate + anthranilate</text>
        <dbReference type="Rhea" id="RHEA:11768"/>
        <dbReference type="ChEBI" id="CHEBI:16567"/>
        <dbReference type="ChEBI" id="CHEBI:18277"/>
        <dbReference type="ChEBI" id="CHEBI:33019"/>
        <dbReference type="ChEBI" id="CHEBI:58017"/>
        <dbReference type="EC" id="2.4.2.18"/>
    </reaction>
</comment>
<feature type="binding site" evidence="9">
    <location>
        <begin position="107"/>
        <end position="108"/>
    </location>
    <ligand>
        <name>5-phospho-alpha-D-ribose 1-diphosphate</name>
        <dbReference type="ChEBI" id="CHEBI:58017"/>
    </ligand>
</feature>
<feature type="binding site" evidence="9">
    <location>
        <position position="249"/>
    </location>
    <ligand>
        <name>Mg(2+)</name>
        <dbReference type="ChEBI" id="CHEBI:18420"/>
        <label>1</label>
    </ligand>
</feature>
<dbReference type="NCBIfam" id="TIGR01245">
    <property type="entry name" value="trpD"/>
    <property type="match status" value="1"/>
</dbReference>
<dbReference type="PANTHER" id="PTHR43285:SF2">
    <property type="entry name" value="ANTHRANILATE PHOSPHORIBOSYLTRANSFERASE"/>
    <property type="match status" value="1"/>
</dbReference>
<evidence type="ECO:0000256" key="1">
    <source>
        <dbReference type="ARBA" id="ARBA00004907"/>
    </source>
</evidence>
<evidence type="ECO:0000256" key="2">
    <source>
        <dbReference type="ARBA" id="ARBA00022605"/>
    </source>
</evidence>
<dbReference type="GO" id="GO:0000287">
    <property type="term" value="F:magnesium ion binding"/>
    <property type="evidence" value="ECO:0007669"/>
    <property type="project" value="UniProtKB-UniRule"/>
</dbReference>
<evidence type="ECO:0000256" key="3">
    <source>
        <dbReference type="ARBA" id="ARBA00022676"/>
    </source>
</evidence>
<name>A0A5J5KV16_9MICC</name>
<dbReference type="GO" id="GO:0000162">
    <property type="term" value="P:L-tryptophan biosynthetic process"/>
    <property type="evidence" value="ECO:0007669"/>
    <property type="project" value="UniProtKB-UniRule"/>
</dbReference>
<evidence type="ECO:0000256" key="7">
    <source>
        <dbReference type="ARBA" id="ARBA00052328"/>
    </source>
</evidence>
<feature type="binding site" evidence="9">
    <location>
        <position position="135"/>
    </location>
    <ligand>
        <name>anthranilate</name>
        <dbReference type="ChEBI" id="CHEBI:16567"/>
        <label>1</label>
    </ligand>
</feature>
<dbReference type="InterPro" id="IPR000312">
    <property type="entry name" value="Glycosyl_Trfase_fam3"/>
</dbReference>
<dbReference type="InterPro" id="IPR036320">
    <property type="entry name" value="Glycosyl_Trfase_fam3_N_dom_sf"/>
</dbReference>
<evidence type="ECO:0000256" key="6">
    <source>
        <dbReference type="ARBA" id="ARBA00023141"/>
    </source>
</evidence>